<sequence>MRDLEHISQGRDINEVMATIPYVAFLGITFEKVGDELLGKLTFKQDLIGNPSLPALHGGVIGGFLETAAIVQVARESKISVLPKTIDITIDYLRSGRPLDTYARATITKHGRRVANVQVIAWQDDPEKPIAAAHGHFLLEPLGDGSGDTNGDSSIAG</sequence>
<dbReference type="OrthoDB" id="9813158at2"/>
<dbReference type="Pfam" id="PF03061">
    <property type="entry name" value="4HBT"/>
    <property type="match status" value="1"/>
</dbReference>
<proteinExistence type="predicted"/>
<dbReference type="InterPro" id="IPR029069">
    <property type="entry name" value="HotDog_dom_sf"/>
</dbReference>
<dbReference type="Gene3D" id="3.10.129.10">
    <property type="entry name" value="Hotdog Thioesterase"/>
    <property type="match status" value="1"/>
</dbReference>
<keyword evidence="3" id="KW-1185">Reference proteome</keyword>
<dbReference type="HOGENOM" id="CLU_089876_9_0_5"/>
<feature type="domain" description="Thioesterase" evidence="1">
    <location>
        <begin position="56"/>
        <end position="129"/>
    </location>
</feature>
<evidence type="ECO:0000313" key="3">
    <source>
        <dbReference type="Proteomes" id="UP000032160"/>
    </source>
</evidence>
<dbReference type="AlphaFoldDB" id="X5M9E6"/>
<dbReference type="PANTHER" id="PTHR43240:SF3">
    <property type="entry name" value="THIOESTERASE DOMAIN-CONTAINING PROTEIN"/>
    <property type="match status" value="1"/>
</dbReference>
<dbReference type="KEGG" id="pect:BN1012_Phect1930"/>
<dbReference type="RefSeq" id="WP_043948252.1">
    <property type="nucleotide sequence ID" value="NZ_HG966617.1"/>
</dbReference>
<dbReference type="GO" id="GO:0016790">
    <property type="term" value="F:thiolester hydrolase activity"/>
    <property type="evidence" value="ECO:0007669"/>
    <property type="project" value="UniProtKB-ARBA"/>
</dbReference>
<evidence type="ECO:0000313" key="2">
    <source>
        <dbReference type="EMBL" id="CDO60143.1"/>
    </source>
</evidence>
<dbReference type="EMBL" id="HG966617">
    <property type="protein sequence ID" value="CDO60143.1"/>
    <property type="molecule type" value="Genomic_DNA"/>
</dbReference>
<accession>X5M9E6</accession>
<reference evidence="2 3" key="1">
    <citation type="journal article" date="2014" name="Front. Genet.">
        <title>Genome and metabolic network of "Candidatus Phaeomarinobacter ectocarpi" Ec32, a new candidate genus of Alphaproteobacteria frequently associated with brown algae.</title>
        <authorList>
            <person name="Dittami S.M."/>
            <person name="Barbeyron T."/>
            <person name="Boyen C."/>
            <person name="Cambefort J."/>
            <person name="Collet G."/>
            <person name="Delage L."/>
            <person name="Gobet A."/>
            <person name="Groisillier A."/>
            <person name="Leblanc C."/>
            <person name="Michel G."/>
            <person name="Scornet D."/>
            <person name="Siegel A."/>
            <person name="Tapia J.E."/>
            <person name="Tonon T."/>
        </authorList>
    </citation>
    <scope>NUCLEOTIDE SEQUENCE [LARGE SCALE GENOMIC DNA]</scope>
    <source>
        <strain evidence="2 3">Ec32</strain>
    </source>
</reference>
<protein>
    <submittedName>
        <fullName evidence="2">Thioesterase family protein domain protein</fullName>
    </submittedName>
</protein>
<gene>
    <name evidence="2" type="ORF">BN1012_Phect1930</name>
</gene>
<dbReference type="Proteomes" id="UP000032160">
    <property type="component" value="Chromosome I"/>
</dbReference>
<dbReference type="PANTHER" id="PTHR43240">
    <property type="entry name" value="1,4-DIHYDROXY-2-NAPHTHOYL-COA THIOESTERASE 1"/>
    <property type="match status" value="1"/>
</dbReference>
<dbReference type="InterPro" id="IPR006683">
    <property type="entry name" value="Thioestr_dom"/>
</dbReference>
<name>X5M9E6_9HYPH</name>
<dbReference type="CDD" id="cd03443">
    <property type="entry name" value="PaaI_thioesterase"/>
    <property type="match status" value="1"/>
</dbReference>
<dbReference type="STRING" id="1458461.BN1012_Phect1930"/>
<organism evidence="2 3">
    <name type="scientific">Candidatus Phaeomarinibacter ectocarpi</name>
    <dbReference type="NCBI Taxonomy" id="1458461"/>
    <lineage>
        <taxon>Bacteria</taxon>
        <taxon>Pseudomonadati</taxon>
        <taxon>Pseudomonadota</taxon>
        <taxon>Alphaproteobacteria</taxon>
        <taxon>Hyphomicrobiales</taxon>
        <taxon>Parvibaculaceae</taxon>
        <taxon>Candidatus Phaeomarinibacter</taxon>
    </lineage>
</organism>
<evidence type="ECO:0000259" key="1">
    <source>
        <dbReference type="Pfam" id="PF03061"/>
    </source>
</evidence>
<dbReference type="SUPFAM" id="SSF54637">
    <property type="entry name" value="Thioesterase/thiol ester dehydrase-isomerase"/>
    <property type="match status" value="1"/>
</dbReference>